<dbReference type="EMBL" id="KI546057">
    <property type="protein sequence ID" value="EST46911.1"/>
    <property type="molecule type" value="Genomic_DNA"/>
</dbReference>
<reference evidence="2" key="2">
    <citation type="submission" date="2020-12" db="EMBL/GenBank/DDBJ databases">
        <title>New Spironucleus salmonicida genome in near-complete chromosomes.</title>
        <authorList>
            <person name="Xu F."/>
            <person name="Kurt Z."/>
            <person name="Jimenez-Gonzalez A."/>
            <person name="Astvaldsson A."/>
            <person name="Andersson J.O."/>
            <person name="Svard S.G."/>
        </authorList>
    </citation>
    <scope>NUCLEOTIDE SEQUENCE</scope>
    <source>
        <strain evidence="2">ATCC 50377</strain>
    </source>
</reference>
<keyword evidence="3" id="KW-1185">Reference proteome</keyword>
<dbReference type="Proteomes" id="UP000018208">
    <property type="component" value="Unassembled WGS sequence"/>
</dbReference>
<evidence type="ECO:0000313" key="1">
    <source>
        <dbReference type="EMBL" id="EST46911.1"/>
    </source>
</evidence>
<evidence type="ECO:0000313" key="3">
    <source>
        <dbReference type="Proteomes" id="UP000018208"/>
    </source>
</evidence>
<name>V6LT90_9EUKA</name>
<organism evidence="1">
    <name type="scientific">Spironucleus salmonicida</name>
    <dbReference type="NCBI Taxonomy" id="348837"/>
    <lineage>
        <taxon>Eukaryota</taxon>
        <taxon>Metamonada</taxon>
        <taxon>Diplomonadida</taxon>
        <taxon>Hexamitidae</taxon>
        <taxon>Hexamitinae</taxon>
        <taxon>Spironucleus</taxon>
    </lineage>
</organism>
<dbReference type="EMBL" id="AUWU02000007">
    <property type="protein sequence ID" value="KAH0571195.1"/>
    <property type="molecule type" value="Genomic_DNA"/>
</dbReference>
<dbReference type="AlphaFoldDB" id="V6LT90"/>
<sequence>MQDSYNHTLIDSAISEDNNTLKLAMTYIYDDTAKYLDFVAHRIFYEMNQNRKLIFVSKNISLETLMSIIMQNEFADSALYDDNYFYQSLDQLFEFFKYPYVETIIPFISTVSPLIDPNQVTLVLDLGSFFQSPFPFSDFLQLLQVLPSQPLILSALDSRLLSPSELALSLSHCPQVTINNIPLKTPPTNKIPTRLPTYLEINSSLIKYAQELAKSSHSDAMMQIKSLTNLKNISKTFSRMDFDNEMGGSSWQISDQIATHLGASMVDLTIEQPKMRRITSRAGVKMNWSSIQLSKNVISEDQNSEQCGDIEIKLQ</sequence>
<proteinExistence type="predicted"/>
<accession>V6LT90</accession>
<dbReference type="VEuPathDB" id="GiardiaDB:SS50377_27495"/>
<evidence type="ECO:0000313" key="2">
    <source>
        <dbReference type="EMBL" id="KAH0571195.1"/>
    </source>
</evidence>
<protein>
    <submittedName>
        <fullName evidence="1">Uncharacterized protein</fullName>
    </submittedName>
</protein>
<gene>
    <name evidence="1" type="ORF">SS50377_13066</name>
    <name evidence="2" type="ORF">SS50377_27495</name>
</gene>
<reference evidence="1 2" key="1">
    <citation type="journal article" date="2014" name="PLoS Genet.">
        <title>The Genome of Spironucleus salmonicida Highlights a Fish Pathogen Adapted to Fluctuating Environments.</title>
        <authorList>
            <person name="Xu F."/>
            <person name="Jerlstrom-Hultqvist J."/>
            <person name="Einarsson E."/>
            <person name="Astvaldsson A."/>
            <person name="Svard S.G."/>
            <person name="Andersson J.O."/>
        </authorList>
    </citation>
    <scope>NUCLEOTIDE SEQUENCE</scope>
    <source>
        <strain evidence="2">ATCC 50377</strain>
    </source>
</reference>